<comment type="function">
    <text evidence="1">May bind long-chain fatty acids, such as palmitate, and may play a role in lipid transport or fatty acid metabolism.</text>
</comment>
<reference evidence="3 4" key="1">
    <citation type="journal article" date="2017" name="Int. J. Syst. Evol. Microbiol.">
        <title>Macrococcus canis sp. nov., a skin bacterium associated with infections in dogs.</title>
        <authorList>
            <person name="Gobeli Brawand S."/>
            <person name="Cotting K."/>
            <person name="Gomez-Sanz E."/>
            <person name="Collaud A."/>
            <person name="Thomann A."/>
            <person name="Brodard I."/>
            <person name="Rodriguez-Campos S."/>
            <person name="Strauss C."/>
            <person name="Perreten V."/>
        </authorList>
    </citation>
    <scope>NUCLEOTIDE SEQUENCE [LARGE SCALE GENOMIC DNA]</scope>
    <source>
        <strain evidence="3 4">KM45013</strain>
    </source>
</reference>
<dbReference type="Pfam" id="PF02645">
    <property type="entry name" value="DegV"/>
    <property type="match status" value="1"/>
</dbReference>
<organism evidence="3 4">
    <name type="scientific">Macrococcoides canis</name>
    <dbReference type="NCBI Taxonomy" id="1855823"/>
    <lineage>
        <taxon>Bacteria</taxon>
        <taxon>Bacillati</taxon>
        <taxon>Bacillota</taxon>
        <taxon>Bacilli</taxon>
        <taxon>Bacillales</taxon>
        <taxon>Staphylococcaceae</taxon>
        <taxon>Macrococcoides</taxon>
    </lineage>
</organism>
<dbReference type="PANTHER" id="PTHR33434">
    <property type="entry name" value="DEGV DOMAIN-CONTAINING PROTEIN DR_1986-RELATED"/>
    <property type="match status" value="1"/>
</dbReference>
<accession>A0A1W7ABA9</accession>
<proteinExistence type="predicted"/>
<dbReference type="Gene3D" id="3.40.50.10170">
    <property type="match status" value="1"/>
</dbReference>
<dbReference type="Gene3D" id="3.30.1180.10">
    <property type="match status" value="1"/>
</dbReference>
<dbReference type="RefSeq" id="WP_086042542.1">
    <property type="nucleotide sequence ID" value="NZ_CBCRZA010000002.1"/>
</dbReference>
<dbReference type="InterPro" id="IPR003797">
    <property type="entry name" value="DegV"/>
</dbReference>
<keyword evidence="2" id="KW-0446">Lipid-binding</keyword>
<protein>
    <submittedName>
        <fullName evidence="3">DegV domain-containing protein</fullName>
    </submittedName>
</protein>
<sequence>MSKIKLIVDSTHDLPAQYLKDHGIVQVPLNIVMEGKTYLDQEEITSDEYLEKLISLKEVPKTSQPATGKFVEIYEKYIEEGYEILSLHMTHRLSGTIGSAQTAAGMVDGKVTVIDSGFIAQSYGFIVQNVAELIIKHKSMDEIVAAIENMKTQSKLFLVISQLDYLRKGGRISRGKGFIGGLMNLKPVAEVVDGEIRVIQNARTVNSVVKLLTKEVKEMSEQYKYLRIGISEAQANDLLTKVKTALEPFTDEKITVNTTTPIVSTHTGPGAIGLSVFGYND</sequence>
<name>A0A1W7ABA9_9STAP</name>
<evidence type="ECO:0000313" key="3">
    <source>
        <dbReference type="EMBL" id="ARQ06905.1"/>
    </source>
</evidence>
<evidence type="ECO:0000313" key="4">
    <source>
        <dbReference type="Proteomes" id="UP000194154"/>
    </source>
</evidence>
<dbReference type="Proteomes" id="UP000194154">
    <property type="component" value="Chromosome"/>
</dbReference>
<dbReference type="NCBIfam" id="TIGR00762">
    <property type="entry name" value="DegV"/>
    <property type="match status" value="1"/>
</dbReference>
<dbReference type="PROSITE" id="PS51482">
    <property type="entry name" value="DEGV"/>
    <property type="match status" value="1"/>
</dbReference>
<keyword evidence="4" id="KW-1185">Reference proteome</keyword>
<dbReference type="InterPro" id="IPR050270">
    <property type="entry name" value="DegV_domain_contain"/>
</dbReference>
<evidence type="ECO:0000256" key="1">
    <source>
        <dbReference type="ARBA" id="ARBA00003238"/>
    </source>
</evidence>
<gene>
    <name evidence="3" type="ORF">MCCS_12600</name>
</gene>
<dbReference type="InterPro" id="IPR043168">
    <property type="entry name" value="DegV_C"/>
</dbReference>
<dbReference type="AlphaFoldDB" id="A0A1W7ABA9"/>
<dbReference type="SUPFAM" id="SSF82549">
    <property type="entry name" value="DAK1/DegV-like"/>
    <property type="match status" value="1"/>
</dbReference>
<dbReference type="PANTHER" id="PTHR33434:SF8">
    <property type="entry name" value="DEGV DOMAIN-CONTAINING PROTEIN SPR1019"/>
    <property type="match status" value="1"/>
</dbReference>
<dbReference type="OrthoDB" id="5429275at2"/>
<dbReference type="GeneID" id="35295385"/>
<dbReference type="KEGG" id="mcak:MCCS_12600"/>
<dbReference type="EMBL" id="CP021059">
    <property type="protein sequence ID" value="ARQ06905.1"/>
    <property type="molecule type" value="Genomic_DNA"/>
</dbReference>
<evidence type="ECO:0000256" key="2">
    <source>
        <dbReference type="ARBA" id="ARBA00023121"/>
    </source>
</evidence>
<dbReference type="GO" id="GO:0008289">
    <property type="term" value="F:lipid binding"/>
    <property type="evidence" value="ECO:0007669"/>
    <property type="project" value="UniProtKB-KW"/>
</dbReference>
<dbReference type="STRING" id="1855823.MCCS_12600"/>